<keyword evidence="3" id="KW-0645">Protease</keyword>
<proteinExistence type="predicted"/>
<organism evidence="3 4">
    <name type="scientific">Brevibacterium linens</name>
    <dbReference type="NCBI Taxonomy" id="1703"/>
    <lineage>
        <taxon>Bacteria</taxon>
        <taxon>Bacillati</taxon>
        <taxon>Actinomycetota</taxon>
        <taxon>Actinomycetes</taxon>
        <taxon>Micrococcales</taxon>
        <taxon>Brevibacteriaceae</taxon>
        <taxon>Brevibacterium</taxon>
    </lineage>
</organism>
<gene>
    <name evidence="3" type="ORF">BLIN101_03329</name>
</gene>
<dbReference type="OrthoDB" id="4551771at2"/>
<keyword evidence="1" id="KW-0472">Membrane</keyword>
<dbReference type="EMBL" id="FXZA01000037">
    <property type="protein sequence ID" value="SMX98861.1"/>
    <property type="molecule type" value="Genomic_DNA"/>
</dbReference>
<keyword evidence="1" id="KW-1133">Transmembrane helix</keyword>
<dbReference type="AlphaFoldDB" id="A0A2H1KGE9"/>
<keyword evidence="1" id="KW-0812">Transmembrane</keyword>
<dbReference type="GO" id="GO:0080120">
    <property type="term" value="P:CAAX-box protein maturation"/>
    <property type="evidence" value="ECO:0007669"/>
    <property type="project" value="UniProtKB-ARBA"/>
</dbReference>
<keyword evidence="3" id="KW-0378">Hydrolase</keyword>
<evidence type="ECO:0000259" key="2">
    <source>
        <dbReference type="Pfam" id="PF02517"/>
    </source>
</evidence>
<dbReference type="Proteomes" id="UP000234498">
    <property type="component" value="Unassembled WGS sequence"/>
</dbReference>
<evidence type="ECO:0000256" key="1">
    <source>
        <dbReference type="SAM" id="Phobius"/>
    </source>
</evidence>
<feature type="transmembrane region" description="Helical" evidence="1">
    <location>
        <begin position="56"/>
        <end position="81"/>
    </location>
</feature>
<dbReference type="GO" id="GO:0006508">
    <property type="term" value="P:proteolysis"/>
    <property type="evidence" value="ECO:0007669"/>
    <property type="project" value="UniProtKB-KW"/>
</dbReference>
<feature type="transmembrane region" description="Helical" evidence="1">
    <location>
        <begin position="272"/>
        <end position="292"/>
    </location>
</feature>
<feature type="transmembrane region" description="Helical" evidence="1">
    <location>
        <begin position="141"/>
        <end position="159"/>
    </location>
</feature>
<name>A0A2H1KGE9_BRELN</name>
<dbReference type="GO" id="GO:0004175">
    <property type="term" value="F:endopeptidase activity"/>
    <property type="evidence" value="ECO:0007669"/>
    <property type="project" value="UniProtKB-ARBA"/>
</dbReference>
<protein>
    <submittedName>
        <fullName evidence="3">CAAX protease self-immunity</fullName>
    </submittedName>
</protein>
<feature type="domain" description="CAAX prenyl protease 2/Lysostaphin resistance protein A-like" evidence="2">
    <location>
        <begin position="176"/>
        <end position="263"/>
    </location>
</feature>
<sequence length="306" mass="33934">MTQTEARSPGSEKARRRRGKKLWAKRVDAAIQRDLLTDRLGITALPKGPSRTRQRVVAWALIVFVYLLGWGTSTQAAFTMLLNDGHYLRGPYTAGVFLTNLVPDALVVVAAVLGIIWFLPRTSARPAAWKTSLRTVPIYHALPLVVMLAAAGVSTIVGLETYDYPPREYPTDALVMMRAIDSAMAGPCEELALLALPVIALRRLGYSWTVVCIVASCLRVPFHMYYGWGSILFALWAIGAVFLYRRTCAIGAIVFSHALHNFVIGLDPLVPGIWQTNIIVCALAVPVLLGYLHRQRKRLRQAYARH</sequence>
<dbReference type="InterPro" id="IPR003675">
    <property type="entry name" value="Rce1/LyrA-like_dom"/>
</dbReference>
<accession>A0A2H1KGE9</accession>
<evidence type="ECO:0000313" key="3">
    <source>
        <dbReference type="EMBL" id="SMX98861.1"/>
    </source>
</evidence>
<reference evidence="3 4" key="1">
    <citation type="submission" date="2017-03" db="EMBL/GenBank/DDBJ databases">
        <authorList>
            <person name="Afonso C.L."/>
            <person name="Miller P.J."/>
            <person name="Scott M.A."/>
            <person name="Spackman E."/>
            <person name="Goraichik I."/>
            <person name="Dimitrov K.M."/>
            <person name="Suarez D.L."/>
            <person name="Swayne D.E."/>
        </authorList>
    </citation>
    <scope>NUCLEOTIDE SEQUENCE [LARGE SCALE GENOMIC DNA]</scope>
    <source>
        <strain evidence="3 4">Mu101</strain>
    </source>
</reference>
<evidence type="ECO:0000313" key="4">
    <source>
        <dbReference type="Proteomes" id="UP000234498"/>
    </source>
</evidence>
<dbReference type="Pfam" id="PF02517">
    <property type="entry name" value="Rce1-like"/>
    <property type="match status" value="1"/>
</dbReference>
<dbReference type="RefSeq" id="WP_101596766.1">
    <property type="nucleotide sequence ID" value="NZ_FXZA01000037.1"/>
</dbReference>
<feature type="transmembrane region" description="Helical" evidence="1">
    <location>
        <begin position="101"/>
        <end position="120"/>
    </location>
</feature>
<feature type="transmembrane region" description="Helical" evidence="1">
    <location>
        <begin position="225"/>
        <end position="244"/>
    </location>
</feature>
<feature type="transmembrane region" description="Helical" evidence="1">
    <location>
        <begin position="249"/>
        <end position="266"/>
    </location>
</feature>